<dbReference type="PROSITE" id="PS51375">
    <property type="entry name" value="PPR"/>
    <property type="match status" value="5"/>
</dbReference>
<dbReference type="InterPro" id="IPR046848">
    <property type="entry name" value="E_motif"/>
</dbReference>
<dbReference type="InterPro" id="IPR046960">
    <property type="entry name" value="PPR_At4g14850-like_plant"/>
</dbReference>
<dbReference type="FunFam" id="1.25.40.10:FF:000184">
    <property type="entry name" value="Pentatricopeptide repeat-containing protein, chloroplastic"/>
    <property type="match status" value="1"/>
</dbReference>
<reference evidence="4" key="1">
    <citation type="submission" date="2022-04" db="EMBL/GenBank/DDBJ databases">
        <title>A functionally conserved STORR gene fusion in Papaver species that diverged 16.8 million years ago.</title>
        <authorList>
            <person name="Catania T."/>
        </authorList>
    </citation>
    <scope>NUCLEOTIDE SEQUENCE</scope>
    <source>
        <strain evidence="4">S-188037</strain>
    </source>
</reference>
<dbReference type="EMBL" id="JAJJMB010009088">
    <property type="protein sequence ID" value="KAI3916641.1"/>
    <property type="molecule type" value="Genomic_DNA"/>
</dbReference>
<dbReference type="PANTHER" id="PTHR47926:SF537">
    <property type="entry name" value="PENTACOTRIPEPTIDE-REPEAT REGION OF PRORP DOMAIN-CONTAINING PROTEIN"/>
    <property type="match status" value="1"/>
</dbReference>
<dbReference type="Proteomes" id="UP001202328">
    <property type="component" value="Unassembled WGS sequence"/>
</dbReference>
<evidence type="ECO:0000259" key="3">
    <source>
        <dbReference type="Pfam" id="PF14432"/>
    </source>
</evidence>
<dbReference type="NCBIfam" id="TIGR00756">
    <property type="entry name" value="PPR"/>
    <property type="match status" value="4"/>
</dbReference>
<feature type="domain" description="DYW" evidence="3">
    <location>
        <begin position="527"/>
        <end position="619"/>
    </location>
</feature>
<feature type="repeat" description="PPR" evidence="2">
    <location>
        <begin position="116"/>
        <end position="152"/>
    </location>
</feature>
<feature type="repeat" description="PPR" evidence="2">
    <location>
        <begin position="15"/>
        <end position="49"/>
    </location>
</feature>
<comment type="caution">
    <text evidence="4">The sequence shown here is derived from an EMBL/GenBank/DDBJ whole genome shotgun (WGS) entry which is preliminary data.</text>
</comment>
<dbReference type="AlphaFoldDB" id="A0AAD4XIS9"/>
<dbReference type="PANTHER" id="PTHR47926">
    <property type="entry name" value="PENTATRICOPEPTIDE REPEAT-CONTAINING PROTEIN"/>
    <property type="match status" value="1"/>
</dbReference>
<dbReference type="InterPro" id="IPR002885">
    <property type="entry name" value="PPR_rpt"/>
</dbReference>
<dbReference type="Pfam" id="PF13041">
    <property type="entry name" value="PPR_2"/>
    <property type="match status" value="3"/>
</dbReference>
<dbReference type="Gene3D" id="1.25.40.10">
    <property type="entry name" value="Tetratricopeptide repeat domain"/>
    <property type="match status" value="5"/>
</dbReference>
<dbReference type="Pfam" id="PF14432">
    <property type="entry name" value="DYW_deaminase"/>
    <property type="match status" value="1"/>
</dbReference>
<protein>
    <recommendedName>
        <fullName evidence="3">DYW domain-containing protein</fullName>
    </recommendedName>
</protein>
<sequence length="619" mass="70819">MDYANKLFGQMHEPTTFVWNTMIRGFQKNQEPIKTLAFFSQMRAENIQSDHFTYPFVIRACANLQDIRRGKWVHGKLMKSCLVKDIYVATNLIEFYVSCGDVRIAHKVFDEMPVRDAVSWTAIMSGYVNQSGTDMKMAQRIFDEMPTKDVIAWNTMIAGYVKIGDMKLAKILFDEAPIKDLLTHNMLLSGYAKHCETEVVLRFFESMPEKDVVSWNSVIGGFVQNKRVNEAMSFFHKMQIENVKPNIVTLVGVLSACAQVGALETGRWIHWYIDKNRFSLNVMLCTALVDMYSKCGALESAQRVFDLMSDRDVVTWNAMIMGFSMNGQSKKALELFYRMLDEEVRPNEVTMIGVLCACTHTGMVDEGRNRFEKMQKQFGITPKLEHYGCMVDLLGRAGLLDEAYDFIQKMPLVPHIGVWGALLNSCKTYGNVELAEYATKHLIELDHEDGGYLTTMSNIYANAGRWNDVARVRVLMKRKKIGKLPGCSSMEINGEIHEFGVEEKIHPRSNEIYEMIDEISKRLRAAGHIASTTEVFFDVENEEKERALFYHSEKLAIAFGLIATDKGSTIRIMKNLRVCVDCHSAIKLISEIFDREIVVRDRCRFHHFKDGICSCGDYW</sequence>
<accession>A0AAD4XIS9</accession>
<dbReference type="Pfam" id="PF01535">
    <property type="entry name" value="PPR"/>
    <property type="match status" value="3"/>
</dbReference>
<name>A0AAD4XIS9_9MAGN</name>
<dbReference type="GO" id="GO:0009451">
    <property type="term" value="P:RNA modification"/>
    <property type="evidence" value="ECO:0007669"/>
    <property type="project" value="InterPro"/>
</dbReference>
<proteinExistence type="predicted"/>
<evidence type="ECO:0000256" key="2">
    <source>
        <dbReference type="PROSITE-ProRule" id="PRU00708"/>
    </source>
</evidence>
<dbReference type="GO" id="GO:0003723">
    <property type="term" value="F:RNA binding"/>
    <property type="evidence" value="ECO:0007669"/>
    <property type="project" value="InterPro"/>
</dbReference>
<evidence type="ECO:0000256" key="1">
    <source>
        <dbReference type="ARBA" id="ARBA00022737"/>
    </source>
</evidence>
<organism evidence="4 5">
    <name type="scientific">Papaver atlanticum</name>
    <dbReference type="NCBI Taxonomy" id="357466"/>
    <lineage>
        <taxon>Eukaryota</taxon>
        <taxon>Viridiplantae</taxon>
        <taxon>Streptophyta</taxon>
        <taxon>Embryophyta</taxon>
        <taxon>Tracheophyta</taxon>
        <taxon>Spermatophyta</taxon>
        <taxon>Magnoliopsida</taxon>
        <taxon>Ranunculales</taxon>
        <taxon>Papaveraceae</taxon>
        <taxon>Papaveroideae</taxon>
        <taxon>Papaver</taxon>
    </lineage>
</organism>
<gene>
    <name evidence="4" type="ORF">MKW98_026383</name>
</gene>
<keyword evidence="1" id="KW-0677">Repeat</keyword>
<dbReference type="InterPro" id="IPR011990">
    <property type="entry name" value="TPR-like_helical_dom_sf"/>
</dbReference>
<feature type="repeat" description="PPR" evidence="2">
    <location>
        <begin position="281"/>
        <end position="311"/>
    </location>
</feature>
<keyword evidence="5" id="KW-1185">Reference proteome</keyword>
<dbReference type="InterPro" id="IPR032867">
    <property type="entry name" value="DYW_dom"/>
</dbReference>
<feature type="repeat" description="PPR" evidence="2">
    <location>
        <begin position="211"/>
        <end position="245"/>
    </location>
</feature>
<dbReference type="GO" id="GO:0008270">
    <property type="term" value="F:zinc ion binding"/>
    <property type="evidence" value="ECO:0007669"/>
    <property type="project" value="InterPro"/>
</dbReference>
<feature type="repeat" description="PPR" evidence="2">
    <location>
        <begin position="312"/>
        <end position="346"/>
    </location>
</feature>
<evidence type="ECO:0000313" key="4">
    <source>
        <dbReference type="EMBL" id="KAI3916641.1"/>
    </source>
</evidence>
<dbReference type="Pfam" id="PF20431">
    <property type="entry name" value="E_motif"/>
    <property type="match status" value="1"/>
</dbReference>
<evidence type="ECO:0000313" key="5">
    <source>
        <dbReference type="Proteomes" id="UP001202328"/>
    </source>
</evidence>